<dbReference type="InterPro" id="IPR013525">
    <property type="entry name" value="ABC2_TM"/>
</dbReference>
<feature type="transmembrane region" description="Helical" evidence="5">
    <location>
        <begin position="707"/>
        <end position="726"/>
    </location>
</feature>
<keyword evidence="8" id="KW-1185">Reference proteome</keyword>
<comment type="subcellular location">
    <subcellularLocation>
        <location evidence="1">Membrane</location>
        <topology evidence="1">Multi-pass membrane protein</topology>
    </subcellularLocation>
</comment>
<reference evidence="7 8" key="1">
    <citation type="submission" date="2016-09" db="EMBL/GenBank/DDBJ databases">
        <title>Complete genome of Desulfosporosinus sp. OL.</title>
        <authorList>
            <person name="Mardanov A."/>
            <person name="Beletsky A."/>
            <person name="Panova A."/>
            <person name="Karnachuk O."/>
            <person name="Ravin N."/>
        </authorList>
    </citation>
    <scope>NUCLEOTIDE SEQUENCE [LARGE SCALE GENOMIC DNA]</scope>
    <source>
        <strain evidence="7 8">OL</strain>
    </source>
</reference>
<feature type="domain" description="ABC-2 type transporter transmembrane" evidence="6">
    <location>
        <begin position="2"/>
        <end position="119"/>
    </location>
</feature>
<proteinExistence type="predicted"/>
<feature type="transmembrane region" description="Helical" evidence="5">
    <location>
        <begin position="608"/>
        <end position="627"/>
    </location>
</feature>
<evidence type="ECO:0000256" key="5">
    <source>
        <dbReference type="SAM" id="Phobius"/>
    </source>
</evidence>
<evidence type="ECO:0000256" key="4">
    <source>
        <dbReference type="ARBA" id="ARBA00023136"/>
    </source>
</evidence>
<dbReference type="PANTHER" id="PTHR43077:SF5">
    <property type="entry name" value="PHAGE INFECTION PROTEIN"/>
    <property type="match status" value="1"/>
</dbReference>
<dbReference type="NCBIfam" id="TIGR03061">
    <property type="entry name" value="pip_yhgE_Nterm"/>
    <property type="match status" value="1"/>
</dbReference>
<evidence type="ECO:0000313" key="8">
    <source>
        <dbReference type="Proteomes" id="UP000186102"/>
    </source>
</evidence>
<dbReference type="InterPro" id="IPR017500">
    <property type="entry name" value="Phage_infect_YhgE_N"/>
</dbReference>
<protein>
    <submittedName>
        <fullName evidence="7">Phage infection protein</fullName>
    </submittedName>
</protein>
<dbReference type="GO" id="GO:0140359">
    <property type="term" value="F:ABC-type transporter activity"/>
    <property type="evidence" value="ECO:0007669"/>
    <property type="project" value="InterPro"/>
</dbReference>
<evidence type="ECO:0000259" key="6">
    <source>
        <dbReference type="Pfam" id="PF12698"/>
    </source>
</evidence>
<gene>
    <name evidence="7" type="ORF">DSOL_4226</name>
</gene>
<dbReference type="Gene3D" id="3.40.1710.10">
    <property type="entry name" value="abc type-2 transporter like domain"/>
    <property type="match status" value="1"/>
</dbReference>
<dbReference type="AlphaFoldDB" id="A0A1Q8QLA1"/>
<dbReference type="Gene3D" id="1.10.287.950">
    <property type="entry name" value="Methyl-accepting chemotaxis protein"/>
    <property type="match status" value="1"/>
</dbReference>
<dbReference type="EMBL" id="MLBF01000047">
    <property type="protein sequence ID" value="OLN28082.1"/>
    <property type="molecule type" value="Genomic_DNA"/>
</dbReference>
<dbReference type="NCBIfam" id="TIGR03062">
    <property type="entry name" value="pip_yhgE_Cterm"/>
    <property type="match status" value="1"/>
</dbReference>
<name>A0A1Q8QLA1_9FIRM</name>
<feature type="transmembrane region" description="Helical" evidence="5">
    <location>
        <begin position="677"/>
        <end position="698"/>
    </location>
</feature>
<comment type="caution">
    <text evidence="7">The sequence shown here is derived from an EMBL/GenBank/DDBJ whole genome shotgun (WGS) entry which is preliminary data.</text>
</comment>
<dbReference type="NCBIfam" id="TIGR03057">
    <property type="entry name" value="xxxLxxG_by_4"/>
    <property type="match status" value="2"/>
</dbReference>
<evidence type="ECO:0000313" key="7">
    <source>
        <dbReference type="EMBL" id="OLN28082.1"/>
    </source>
</evidence>
<keyword evidence="3 5" id="KW-1133">Transmembrane helix</keyword>
<dbReference type="STRING" id="1888891.DSOL_4226"/>
<keyword evidence="2 5" id="KW-0812">Transmembrane</keyword>
<feature type="transmembrane region" description="Helical" evidence="5">
    <location>
        <begin position="647"/>
        <end position="671"/>
    </location>
</feature>
<dbReference type="PANTHER" id="PTHR43077">
    <property type="entry name" value="TRANSPORT PERMEASE YVFS-RELATED"/>
    <property type="match status" value="1"/>
</dbReference>
<sequence>MRVAIVNQDQAANKDNQTVRAGEELVNKLKEDHTVGWRFTNESDAKQGLSDGYYELAVVIPSDFSQTILDSAKDPVPGTETKKAQLLYYSNPSNNFLAEQIGNKITAELQGEVNGQIAGKFFENVFGKLSDMRDNLQTASDGAVKLQDGLSQATDGSHKLTGYLKEAAVGSDSLTSGLTSLSTGANSLSQGYTSLANGTNALGAVTSKVSNGLGQILTGSTQLTAGSSTLVNGLTQAGDQLQSASTGANQLNAGSQSALSASAALLSGMKDLNSGATQLQAGSSQLNKSLDQMKTQLDNQTQGIPALVAGADQLAKGTAQLQTEVATTKDTLSAAGQTLSALLADPQLTESQKLKLRGTLQQIQGAQVLLSASGEVSPGIYSISTNLGALNQGATSLSGGLQMLHTETDAGLTQLLDGSQHLASGSASLAGGLNQATEGAARLTQGLQTLSDGNKHLAAGLSSGAAAFPALIDGGKTLHTGQTQLEQRLNQFQPFLGKIGELNKGVAQLESGSQTLAGGATQAAVGAQKINAGVNALYDGSQTLTTGLDKLNTGGQDLSIGLKDGVNQLSKELPQDRSKVATAMGSPVTVEQTQIHPVSNYGTGFTPYFIPLALWVGALILFFLINIKENRLTTSGISRLSIVLGKFWTLAFLGAFQAIISSFALIAALGLRPSHTLAFYGFNILLSWTFIAIIQLLVQAFGMAGRFLAIVLLMLQLTSCGGTFPMELVPKFFQVISPFLPMTYGTAGLRQIISGSASISLSFSVFMLIAFAVGAITLTLLISSDWVKVRDLHPAQELAA</sequence>
<keyword evidence="4 5" id="KW-0472">Membrane</keyword>
<accession>A0A1Q8QLA1</accession>
<organism evidence="7 8">
    <name type="scientific">Desulfosporosinus metallidurans</name>
    <dbReference type="NCBI Taxonomy" id="1888891"/>
    <lineage>
        <taxon>Bacteria</taxon>
        <taxon>Bacillati</taxon>
        <taxon>Bacillota</taxon>
        <taxon>Clostridia</taxon>
        <taxon>Eubacteriales</taxon>
        <taxon>Desulfitobacteriaceae</taxon>
        <taxon>Desulfosporosinus</taxon>
    </lineage>
</organism>
<dbReference type="GO" id="GO:0016020">
    <property type="term" value="C:membrane"/>
    <property type="evidence" value="ECO:0007669"/>
    <property type="project" value="UniProtKB-SubCell"/>
</dbReference>
<evidence type="ECO:0000256" key="3">
    <source>
        <dbReference type="ARBA" id="ARBA00022989"/>
    </source>
</evidence>
<dbReference type="Pfam" id="PF12698">
    <property type="entry name" value="ABC2_membrane_3"/>
    <property type="match status" value="2"/>
</dbReference>
<feature type="transmembrane region" description="Helical" evidence="5">
    <location>
        <begin position="761"/>
        <end position="782"/>
    </location>
</feature>
<dbReference type="InterPro" id="IPR051328">
    <property type="entry name" value="T7SS_ABC-Transporter"/>
</dbReference>
<evidence type="ECO:0000256" key="2">
    <source>
        <dbReference type="ARBA" id="ARBA00022692"/>
    </source>
</evidence>
<dbReference type="Proteomes" id="UP000186102">
    <property type="component" value="Unassembled WGS sequence"/>
</dbReference>
<dbReference type="InterPro" id="IPR017501">
    <property type="entry name" value="Phage_infect_YhgE_C"/>
</dbReference>
<dbReference type="InterPro" id="IPR023908">
    <property type="entry name" value="xxxLxxG_rpt"/>
</dbReference>
<evidence type="ECO:0000256" key="1">
    <source>
        <dbReference type="ARBA" id="ARBA00004141"/>
    </source>
</evidence>
<feature type="domain" description="ABC-2 type transporter transmembrane" evidence="6">
    <location>
        <begin position="528"/>
        <end position="781"/>
    </location>
</feature>